<protein>
    <submittedName>
        <fullName evidence="4">GNAT family N-acetyltransferase</fullName>
    </submittedName>
</protein>
<comment type="caution">
    <text evidence="4">The sequence shown here is derived from an EMBL/GenBank/DDBJ whole genome shotgun (WGS) entry which is preliminary data.</text>
</comment>
<dbReference type="InterPro" id="IPR016181">
    <property type="entry name" value="Acyl_CoA_acyltransferase"/>
</dbReference>
<organism evidence="4 5">
    <name type="scientific">Enterococcus termitis</name>
    <dbReference type="NCBI Taxonomy" id="332950"/>
    <lineage>
        <taxon>Bacteria</taxon>
        <taxon>Bacillati</taxon>
        <taxon>Bacillota</taxon>
        <taxon>Bacilli</taxon>
        <taxon>Lactobacillales</taxon>
        <taxon>Enterococcaceae</taxon>
        <taxon>Enterococcus</taxon>
    </lineage>
</organism>
<name>A0A1E5GB73_9ENTE</name>
<evidence type="ECO:0000313" key="4">
    <source>
        <dbReference type="EMBL" id="OEG09976.1"/>
    </source>
</evidence>
<dbReference type="Pfam" id="PF00583">
    <property type="entry name" value="Acetyltransf_1"/>
    <property type="match status" value="1"/>
</dbReference>
<keyword evidence="1 4" id="KW-0808">Transferase</keyword>
<dbReference type="InterPro" id="IPR050832">
    <property type="entry name" value="Bact_Acetyltransf"/>
</dbReference>
<dbReference type="InterPro" id="IPR000182">
    <property type="entry name" value="GNAT_dom"/>
</dbReference>
<dbReference type="RefSeq" id="WP_069664730.1">
    <property type="nucleotide sequence ID" value="NZ_JBHUJJ010000001.1"/>
</dbReference>
<dbReference type="PROSITE" id="PS51186">
    <property type="entry name" value="GNAT"/>
    <property type="match status" value="1"/>
</dbReference>
<evidence type="ECO:0000256" key="1">
    <source>
        <dbReference type="ARBA" id="ARBA00022679"/>
    </source>
</evidence>
<reference evidence="5" key="1">
    <citation type="submission" date="2016-09" db="EMBL/GenBank/DDBJ databases">
        <authorList>
            <person name="Gulvik C.A."/>
        </authorList>
    </citation>
    <scope>NUCLEOTIDE SEQUENCE [LARGE SCALE GENOMIC DNA]</scope>
    <source>
        <strain evidence="5">LMG 8895</strain>
    </source>
</reference>
<dbReference type="AlphaFoldDB" id="A0A1E5GB73"/>
<dbReference type="GO" id="GO:0016747">
    <property type="term" value="F:acyltransferase activity, transferring groups other than amino-acyl groups"/>
    <property type="evidence" value="ECO:0007669"/>
    <property type="project" value="InterPro"/>
</dbReference>
<evidence type="ECO:0000313" key="5">
    <source>
        <dbReference type="Proteomes" id="UP000095094"/>
    </source>
</evidence>
<dbReference type="SUPFAM" id="SSF55729">
    <property type="entry name" value="Acyl-CoA N-acyltransferases (Nat)"/>
    <property type="match status" value="1"/>
</dbReference>
<dbReference type="Proteomes" id="UP000095094">
    <property type="component" value="Unassembled WGS sequence"/>
</dbReference>
<dbReference type="CDD" id="cd04301">
    <property type="entry name" value="NAT_SF"/>
    <property type="match status" value="1"/>
</dbReference>
<dbReference type="Gene3D" id="3.40.630.30">
    <property type="match status" value="1"/>
</dbReference>
<gene>
    <name evidence="4" type="ORF">BCR25_10790</name>
</gene>
<dbReference type="PANTHER" id="PTHR43877">
    <property type="entry name" value="AMINOALKYLPHOSPHONATE N-ACETYLTRANSFERASE-RELATED-RELATED"/>
    <property type="match status" value="1"/>
</dbReference>
<accession>A0A1E5GB73</accession>
<evidence type="ECO:0000256" key="2">
    <source>
        <dbReference type="ARBA" id="ARBA00023315"/>
    </source>
</evidence>
<feature type="domain" description="N-acetyltransferase" evidence="3">
    <location>
        <begin position="1"/>
        <end position="138"/>
    </location>
</feature>
<evidence type="ECO:0000259" key="3">
    <source>
        <dbReference type="PROSITE" id="PS51186"/>
    </source>
</evidence>
<dbReference type="OrthoDB" id="9797826at2"/>
<keyword evidence="2" id="KW-0012">Acyltransferase</keyword>
<sequence length="138" mass="15431">MTIREAKSADIQAINHLNTDALQHEYPLKEAEERLNAILSSPSNQLFVKEIDGQVVGYIQLSEYICTYGPVLMNVLGLAVDEAFRQQGIGKALLEHGEQWAQENGAQGVRLNSGIERSEAHKFYQREGYEEVKKVSGI</sequence>
<proteinExistence type="predicted"/>
<keyword evidence="5" id="KW-1185">Reference proteome</keyword>
<dbReference type="EMBL" id="MIJY01000044">
    <property type="protein sequence ID" value="OEG09976.1"/>
    <property type="molecule type" value="Genomic_DNA"/>
</dbReference>